<dbReference type="EMBL" id="CAVMJV010000038">
    <property type="protein sequence ID" value="CAK5079412.1"/>
    <property type="molecule type" value="Genomic_DNA"/>
</dbReference>
<evidence type="ECO:0000313" key="1">
    <source>
        <dbReference type="EMBL" id="CAK5079412.1"/>
    </source>
</evidence>
<keyword evidence="2" id="KW-1185">Reference proteome</keyword>
<gene>
    <name evidence="1" type="ORF">MENTE1834_LOCUS26523</name>
</gene>
<dbReference type="Proteomes" id="UP001497535">
    <property type="component" value="Unassembled WGS sequence"/>
</dbReference>
<reference evidence="1" key="1">
    <citation type="submission" date="2023-11" db="EMBL/GenBank/DDBJ databases">
        <authorList>
            <person name="Poullet M."/>
        </authorList>
    </citation>
    <scope>NUCLEOTIDE SEQUENCE</scope>
    <source>
        <strain evidence="1">E1834</strain>
    </source>
</reference>
<evidence type="ECO:0000313" key="2">
    <source>
        <dbReference type="Proteomes" id="UP001497535"/>
    </source>
</evidence>
<organism evidence="1 2">
    <name type="scientific">Meloidogyne enterolobii</name>
    <name type="common">Root-knot nematode worm</name>
    <name type="synonym">Meloidogyne mayaguensis</name>
    <dbReference type="NCBI Taxonomy" id="390850"/>
    <lineage>
        <taxon>Eukaryota</taxon>
        <taxon>Metazoa</taxon>
        <taxon>Ecdysozoa</taxon>
        <taxon>Nematoda</taxon>
        <taxon>Chromadorea</taxon>
        <taxon>Rhabditida</taxon>
        <taxon>Tylenchina</taxon>
        <taxon>Tylenchomorpha</taxon>
        <taxon>Tylenchoidea</taxon>
        <taxon>Meloidogynidae</taxon>
        <taxon>Meloidogyninae</taxon>
        <taxon>Meloidogyne</taxon>
    </lineage>
</organism>
<comment type="caution">
    <text evidence="1">The sequence shown here is derived from an EMBL/GenBank/DDBJ whole genome shotgun (WGS) entry which is preliminary data.</text>
</comment>
<proteinExistence type="predicted"/>
<name>A0ACB0ZK05_MELEN</name>
<protein>
    <submittedName>
        <fullName evidence="1">Uncharacterized protein</fullName>
    </submittedName>
</protein>
<sequence length="55" mass="6684">MFLHPIFFLDVVDKHSPIFSQFMTMINCYCWVITHFHVFTWVVCNFALRKTKITE</sequence>
<accession>A0ACB0ZK05</accession>